<evidence type="ECO:0000313" key="2">
    <source>
        <dbReference type="Proteomes" id="UP001057402"/>
    </source>
</evidence>
<organism evidence="1 2">
    <name type="scientific">Melastoma candidum</name>
    <dbReference type="NCBI Taxonomy" id="119954"/>
    <lineage>
        <taxon>Eukaryota</taxon>
        <taxon>Viridiplantae</taxon>
        <taxon>Streptophyta</taxon>
        <taxon>Embryophyta</taxon>
        <taxon>Tracheophyta</taxon>
        <taxon>Spermatophyta</taxon>
        <taxon>Magnoliopsida</taxon>
        <taxon>eudicotyledons</taxon>
        <taxon>Gunneridae</taxon>
        <taxon>Pentapetalae</taxon>
        <taxon>rosids</taxon>
        <taxon>malvids</taxon>
        <taxon>Myrtales</taxon>
        <taxon>Melastomataceae</taxon>
        <taxon>Melastomatoideae</taxon>
        <taxon>Melastomateae</taxon>
        <taxon>Melastoma</taxon>
    </lineage>
</organism>
<reference evidence="2" key="1">
    <citation type="journal article" date="2023" name="Front. Plant Sci.">
        <title>Chromosomal-level genome assembly of Melastoma candidum provides insights into trichome evolution.</title>
        <authorList>
            <person name="Zhong Y."/>
            <person name="Wu W."/>
            <person name="Sun C."/>
            <person name="Zou P."/>
            <person name="Liu Y."/>
            <person name="Dai S."/>
            <person name="Zhou R."/>
        </authorList>
    </citation>
    <scope>NUCLEOTIDE SEQUENCE [LARGE SCALE GENOMIC DNA]</scope>
</reference>
<keyword evidence="2" id="KW-1185">Reference proteome</keyword>
<dbReference type="Proteomes" id="UP001057402">
    <property type="component" value="Chromosome 4"/>
</dbReference>
<evidence type="ECO:0000313" key="1">
    <source>
        <dbReference type="EMBL" id="KAI4375982.1"/>
    </source>
</evidence>
<proteinExistence type="predicted"/>
<gene>
    <name evidence="1" type="ORF">MLD38_013788</name>
</gene>
<protein>
    <submittedName>
        <fullName evidence="1">Uncharacterized protein</fullName>
    </submittedName>
</protein>
<name>A0ACB9RJ58_9MYRT</name>
<sequence length="159" mass="17648">MNGRRDLPLPPQPPLLHKQHSWSPEIHREEAWLRRKESFGLGRIAKSVTDDDLEDLKGCIELGFGFDSSAAVDPKLADALPALGLYQAINRQYHRSLSRSSSAASFASSSEDEIEGESFYDPGDDPAMVKTRLRQWAQVVACCVRQTSMSRSSPLLPPP</sequence>
<dbReference type="EMBL" id="CM042883">
    <property type="protein sequence ID" value="KAI4375982.1"/>
    <property type="molecule type" value="Genomic_DNA"/>
</dbReference>
<accession>A0ACB9RJ58</accession>
<comment type="caution">
    <text evidence="1">The sequence shown here is derived from an EMBL/GenBank/DDBJ whole genome shotgun (WGS) entry which is preliminary data.</text>
</comment>